<dbReference type="AlphaFoldDB" id="A0AAU8G5J2"/>
<sequence>MRILVVTAWYPSADDPATGAFVEKDVLTLAAAHDVEVLHLVAPRLASGDPFSVRGGVVVRQVPMDPARPDHWIRASRAARRLARGFDVVHTMAFPSLLPFLARRPGVPWVHTEHWSGISNPSSLPWAWRAAMPLLGRALARPDAVTAVCEYLARPVGRLRRGPVEVVPCVVEPPDAVVPRPRAGRLVAVGGLVPGKDPLTAVDALALLAADVPDVSLTWVGDGPLREDVLRRAGERGVADRLRLVGRLPAPRVFAELDRADLFLLPTLRENFCVSAAEALVHGRPVVAGANGGHAEYLDPAVGELVGTQSGAAYARAVCAVLGRTAELSAADVAATVGDRFSAATVRRGYESAYRQVMR</sequence>
<proteinExistence type="predicted"/>
<dbReference type="EMBL" id="CP159290">
    <property type="protein sequence ID" value="XCH30891.1"/>
    <property type="molecule type" value="Genomic_DNA"/>
</dbReference>
<dbReference type="Pfam" id="PF13439">
    <property type="entry name" value="Glyco_transf_4"/>
    <property type="match status" value="1"/>
</dbReference>
<evidence type="ECO:0000256" key="2">
    <source>
        <dbReference type="ARBA" id="ARBA00022679"/>
    </source>
</evidence>
<dbReference type="PANTHER" id="PTHR12526">
    <property type="entry name" value="GLYCOSYLTRANSFERASE"/>
    <property type="match status" value="1"/>
</dbReference>
<evidence type="ECO:0000259" key="3">
    <source>
        <dbReference type="Pfam" id="PF13439"/>
    </source>
</evidence>
<accession>A0AAU8G5J2</accession>
<gene>
    <name evidence="4" type="ORF">ABRQ22_04170</name>
</gene>
<dbReference type="EC" id="2.4.-.-" evidence="4"/>
<keyword evidence="1 4" id="KW-0328">Glycosyltransferase</keyword>
<keyword evidence="2 4" id="KW-0808">Transferase</keyword>
<evidence type="ECO:0000256" key="1">
    <source>
        <dbReference type="ARBA" id="ARBA00022676"/>
    </source>
</evidence>
<evidence type="ECO:0000313" key="4">
    <source>
        <dbReference type="EMBL" id="XCH30891.1"/>
    </source>
</evidence>
<dbReference type="InterPro" id="IPR028098">
    <property type="entry name" value="Glyco_trans_4-like_N"/>
</dbReference>
<organism evidence="4">
    <name type="scientific">Cellulosimicrobium sp. ES-005</name>
    <dbReference type="NCBI Taxonomy" id="3163031"/>
    <lineage>
        <taxon>Bacteria</taxon>
        <taxon>Bacillati</taxon>
        <taxon>Actinomycetota</taxon>
        <taxon>Actinomycetes</taxon>
        <taxon>Micrococcales</taxon>
        <taxon>Promicromonosporaceae</taxon>
        <taxon>Cellulosimicrobium</taxon>
    </lineage>
</organism>
<dbReference type="PANTHER" id="PTHR12526:SF510">
    <property type="entry name" value="D-INOSITOL 3-PHOSPHATE GLYCOSYLTRANSFERASE"/>
    <property type="match status" value="1"/>
</dbReference>
<reference evidence="4" key="1">
    <citation type="submission" date="2024-06" db="EMBL/GenBank/DDBJ databases">
        <title>Complete genome sequence of the cellulolytic actinobacterium, Cellulosimicrobium ES-005.</title>
        <authorList>
            <person name="Matthews C.T."/>
            <person name="Underwood K.D."/>
            <person name="Ghanchi K.M."/>
            <person name="Fields S.D."/>
            <person name="Gardner S.G."/>
        </authorList>
    </citation>
    <scope>NUCLEOTIDE SEQUENCE</scope>
    <source>
        <strain evidence="4">ES-005</strain>
    </source>
</reference>
<protein>
    <submittedName>
        <fullName evidence="4">Glycosyltransferase</fullName>
        <ecNumber evidence="4">2.4.-.-</ecNumber>
    </submittedName>
</protein>
<dbReference type="SUPFAM" id="SSF53756">
    <property type="entry name" value="UDP-Glycosyltransferase/glycogen phosphorylase"/>
    <property type="match status" value="1"/>
</dbReference>
<feature type="domain" description="Glycosyltransferase subfamily 4-like N-terminal" evidence="3">
    <location>
        <begin position="29"/>
        <end position="172"/>
    </location>
</feature>
<dbReference type="GO" id="GO:0016757">
    <property type="term" value="F:glycosyltransferase activity"/>
    <property type="evidence" value="ECO:0007669"/>
    <property type="project" value="UniProtKB-KW"/>
</dbReference>
<dbReference type="Pfam" id="PF13692">
    <property type="entry name" value="Glyco_trans_1_4"/>
    <property type="match status" value="1"/>
</dbReference>
<dbReference type="RefSeq" id="WP_353708687.1">
    <property type="nucleotide sequence ID" value="NZ_CP159290.1"/>
</dbReference>
<dbReference type="Gene3D" id="3.40.50.2000">
    <property type="entry name" value="Glycogen Phosphorylase B"/>
    <property type="match status" value="2"/>
</dbReference>
<name>A0AAU8G5J2_9MICO</name>